<evidence type="ECO:0000313" key="5">
    <source>
        <dbReference type="EMBL" id="NMF09704.1"/>
    </source>
</evidence>
<evidence type="ECO:0000256" key="2">
    <source>
        <dbReference type="ARBA" id="ARBA00022747"/>
    </source>
</evidence>
<dbReference type="InterPro" id="IPR044946">
    <property type="entry name" value="Restrct_endonuc_typeI_TRD_sf"/>
</dbReference>
<organism evidence="5 6">
    <name type="scientific">Corynebacterium xerosis</name>
    <dbReference type="NCBI Taxonomy" id="1725"/>
    <lineage>
        <taxon>Bacteria</taxon>
        <taxon>Bacillati</taxon>
        <taxon>Actinomycetota</taxon>
        <taxon>Actinomycetes</taxon>
        <taxon>Mycobacteriales</taxon>
        <taxon>Corynebacteriaceae</taxon>
        <taxon>Corynebacterium</taxon>
    </lineage>
</organism>
<comment type="caution">
    <text evidence="5">The sequence shown here is derived from an EMBL/GenBank/DDBJ whole genome shotgun (WGS) entry which is preliminary data.</text>
</comment>
<dbReference type="Gene3D" id="3.90.220.20">
    <property type="entry name" value="DNA methylase specificity domains"/>
    <property type="match status" value="2"/>
</dbReference>
<dbReference type="SUPFAM" id="SSF116734">
    <property type="entry name" value="DNA methylase specificity domain"/>
    <property type="match status" value="2"/>
</dbReference>
<sequence>MICQLKDIGRIYDGPHATPKRINTGNLYFLNISGLSNGRLNLSTADRLSPADFRTWTRRVQPRQGDLLFSYETRIGEAALMPPKIDAALGRRMALLRPDRSAIDPRYLLYFWLSPRWQSFLQERTLYGATVNRIPIGEMPNWPINIPAIATQEKISEVLGSLDDKIAANNEVVSASNELIRNLYRALPTSSRLLNDVASLAKNNEQPNQFLSDKRLIGLEHFDSKSLWLPHSSTPDTATSTKTKFQAGDTLFGKLRPYFHKVAIAPFDGYCSTDILVLRAKNPLHSSLVAAAANSDAVVQQAVNSSNGTRMPRAKWNDIESCPIPDPDAPATLEFIEFAGALVQDATARLKENITLAKTRDELLPLLMSGKITVREAGQEAAAAGAQIQSEENEV</sequence>
<evidence type="ECO:0000256" key="3">
    <source>
        <dbReference type="ARBA" id="ARBA00023125"/>
    </source>
</evidence>
<evidence type="ECO:0000313" key="6">
    <source>
        <dbReference type="Proteomes" id="UP000589552"/>
    </source>
</evidence>
<dbReference type="InterPro" id="IPR000055">
    <property type="entry name" value="Restrct_endonuc_typeI_TRD"/>
</dbReference>
<dbReference type="PANTHER" id="PTHR30408:SF12">
    <property type="entry name" value="TYPE I RESTRICTION ENZYME MJAVIII SPECIFICITY SUBUNIT"/>
    <property type="match status" value="1"/>
</dbReference>
<evidence type="ECO:0000259" key="4">
    <source>
        <dbReference type="Pfam" id="PF01420"/>
    </source>
</evidence>
<comment type="similarity">
    <text evidence="1">Belongs to the type-I restriction system S methylase family.</text>
</comment>
<accession>A0A7X9SX52</accession>
<dbReference type="PANTHER" id="PTHR30408">
    <property type="entry name" value="TYPE-1 RESTRICTION ENZYME ECOKI SPECIFICITY PROTEIN"/>
    <property type="match status" value="1"/>
</dbReference>
<gene>
    <name evidence="5" type="ORF">HF852_08870</name>
</gene>
<keyword evidence="3" id="KW-0238">DNA-binding</keyword>
<dbReference type="Pfam" id="PF01420">
    <property type="entry name" value="Methylase_S"/>
    <property type="match status" value="1"/>
</dbReference>
<dbReference type="AlphaFoldDB" id="A0A7X9SX52"/>
<protein>
    <recommendedName>
        <fullName evidence="4">Type I restriction modification DNA specificity domain-containing protein</fullName>
    </recommendedName>
</protein>
<dbReference type="GO" id="GO:0009307">
    <property type="term" value="P:DNA restriction-modification system"/>
    <property type="evidence" value="ECO:0007669"/>
    <property type="project" value="UniProtKB-KW"/>
</dbReference>
<feature type="domain" description="Type I restriction modification DNA specificity" evidence="4">
    <location>
        <begin position="5"/>
        <end position="170"/>
    </location>
</feature>
<dbReference type="InterPro" id="IPR052021">
    <property type="entry name" value="Type-I_RS_S_subunit"/>
</dbReference>
<proteinExistence type="inferred from homology"/>
<reference evidence="5 6" key="1">
    <citation type="submission" date="2020-04" db="EMBL/GenBank/DDBJ databases">
        <authorList>
            <person name="Hitch T.C.A."/>
            <person name="Wylensek D."/>
            <person name="Clavel T."/>
        </authorList>
    </citation>
    <scope>NUCLEOTIDE SEQUENCE [LARGE SCALE GENOMIC DNA]</scope>
    <source>
        <strain evidence="5 6">BL-383-APC-2I</strain>
    </source>
</reference>
<name>A0A7X9SX52_9CORY</name>
<dbReference type="RefSeq" id="WP_168938014.1">
    <property type="nucleotide sequence ID" value="NZ_JABAGA010000005.1"/>
</dbReference>
<dbReference type="GO" id="GO:0003677">
    <property type="term" value="F:DNA binding"/>
    <property type="evidence" value="ECO:0007669"/>
    <property type="project" value="UniProtKB-KW"/>
</dbReference>
<dbReference type="EMBL" id="JABAGA010000005">
    <property type="protein sequence ID" value="NMF09704.1"/>
    <property type="molecule type" value="Genomic_DNA"/>
</dbReference>
<keyword evidence="2" id="KW-0680">Restriction system</keyword>
<dbReference type="Proteomes" id="UP000589552">
    <property type="component" value="Unassembled WGS sequence"/>
</dbReference>
<evidence type="ECO:0000256" key="1">
    <source>
        <dbReference type="ARBA" id="ARBA00010923"/>
    </source>
</evidence>